<dbReference type="Proteomes" id="UP001266305">
    <property type="component" value="Unassembled WGS sequence"/>
</dbReference>
<keyword evidence="3" id="KW-1185">Reference proteome</keyword>
<reference evidence="2 3" key="1">
    <citation type="submission" date="2023-05" db="EMBL/GenBank/DDBJ databases">
        <title>B98-5 Cell Line De Novo Hybrid Assembly: An Optical Mapping Approach.</title>
        <authorList>
            <person name="Kananen K."/>
            <person name="Auerbach J.A."/>
            <person name="Kautto E."/>
            <person name="Blachly J.S."/>
        </authorList>
    </citation>
    <scope>NUCLEOTIDE SEQUENCE [LARGE SCALE GENOMIC DNA]</scope>
    <source>
        <strain evidence="2">B95-8</strain>
        <tissue evidence="2">Cell line</tissue>
    </source>
</reference>
<accession>A0ABQ9UWP0</accession>
<organism evidence="2 3">
    <name type="scientific">Saguinus oedipus</name>
    <name type="common">Cotton-top tamarin</name>
    <name type="synonym">Oedipomidas oedipus</name>
    <dbReference type="NCBI Taxonomy" id="9490"/>
    <lineage>
        <taxon>Eukaryota</taxon>
        <taxon>Metazoa</taxon>
        <taxon>Chordata</taxon>
        <taxon>Craniata</taxon>
        <taxon>Vertebrata</taxon>
        <taxon>Euteleostomi</taxon>
        <taxon>Mammalia</taxon>
        <taxon>Eutheria</taxon>
        <taxon>Euarchontoglires</taxon>
        <taxon>Primates</taxon>
        <taxon>Haplorrhini</taxon>
        <taxon>Platyrrhini</taxon>
        <taxon>Cebidae</taxon>
        <taxon>Callitrichinae</taxon>
        <taxon>Saguinus</taxon>
    </lineage>
</organism>
<feature type="region of interest" description="Disordered" evidence="1">
    <location>
        <begin position="1"/>
        <end position="138"/>
    </location>
</feature>
<proteinExistence type="predicted"/>
<protein>
    <submittedName>
        <fullName evidence="2">Uncharacterized protein</fullName>
    </submittedName>
</protein>
<evidence type="ECO:0000313" key="3">
    <source>
        <dbReference type="Proteomes" id="UP001266305"/>
    </source>
</evidence>
<evidence type="ECO:0000313" key="2">
    <source>
        <dbReference type="EMBL" id="KAK2101480.1"/>
    </source>
</evidence>
<feature type="compositionally biased region" description="Basic and acidic residues" evidence="1">
    <location>
        <begin position="74"/>
        <end position="83"/>
    </location>
</feature>
<comment type="caution">
    <text evidence="2">The sequence shown here is derived from an EMBL/GenBank/DDBJ whole genome shotgun (WGS) entry which is preliminary data.</text>
</comment>
<evidence type="ECO:0000256" key="1">
    <source>
        <dbReference type="SAM" id="MobiDB-lite"/>
    </source>
</evidence>
<gene>
    <name evidence="2" type="ORF">P7K49_019146</name>
</gene>
<feature type="compositionally biased region" description="Basic and acidic residues" evidence="1">
    <location>
        <begin position="93"/>
        <end position="109"/>
    </location>
</feature>
<dbReference type="EMBL" id="JASSZA010000009">
    <property type="protein sequence ID" value="KAK2101480.1"/>
    <property type="molecule type" value="Genomic_DNA"/>
</dbReference>
<sequence length="152" mass="17241">MGEESAGWSERAIQRQQRNGEKDTAKSPTSPDRAAFVFLMQRTQQQTKAPGEKAKTLVKLGPQDIVKTTQGSSEPERGQMLDRKQRKRQRGNYKKDDAKNWMERRESKDACCVSRDSSCGFPARVPSEPELPNPKPFTIRHVPCVTHVPQPH</sequence>
<name>A0ABQ9UWP0_SAGOE</name>